<accession>T1CE59</accession>
<reference evidence="1" key="2">
    <citation type="journal article" date="2014" name="ISME J.">
        <title>Microbial stratification in low pH oxic and suboxic macroscopic growths along an acid mine drainage.</title>
        <authorList>
            <person name="Mendez-Garcia C."/>
            <person name="Mesa V."/>
            <person name="Sprenger R.R."/>
            <person name="Richter M."/>
            <person name="Diez M.S."/>
            <person name="Solano J."/>
            <person name="Bargiela R."/>
            <person name="Golyshina O.V."/>
            <person name="Manteca A."/>
            <person name="Ramos J.L."/>
            <person name="Gallego J.R."/>
            <person name="Llorente I."/>
            <person name="Martins Dos Santos V.A."/>
            <person name="Jensen O.N."/>
            <person name="Pelaez A.I."/>
            <person name="Sanchez J."/>
            <person name="Ferrer M."/>
        </authorList>
    </citation>
    <scope>NUCLEOTIDE SEQUENCE</scope>
</reference>
<name>T1CE59_9ZZZZ</name>
<protein>
    <submittedName>
        <fullName evidence="1">Uncharacterized protein</fullName>
    </submittedName>
</protein>
<comment type="caution">
    <text evidence="1">The sequence shown here is derived from an EMBL/GenBank/DDBJ whole genome shotgun (WGS) entry which is preliminary data.</text>
</comment>
<reference evidence="1" key="1">
    <citation type="submission" date="2013-08" db="EMBL/GenBank/DDBJ databases">
        <authorList>
            <person name="Mendez C."/>
            <person name="Richter M."/>
            <person name="Ferrer M."/>
            <person name="Sanchez J."/>
        </authorList>
    </citation>
    <scope>NUCLEOTIDE SEQUENCE</scope>
</reference>
<evidence type="ECO:0000313" key="1">
    <source>
        <dbReference type="EMBL" id="EQD80797.1"/>
    </source>
</evidence>
<organism evidence="1">
    <name type="scientific">mine drainage metagenome</name>
    <dbReference type="NCBI Taxonomy" id="410659"/>
    <lineage>
        <taxon>unclassified sequences</taxon>
        <taxon>metagenomes</taxon>
        <taxon>ecological metagenomes</taxon>
    </lineage>
</organism>
<sequence length="105" mass="12095">MTRVRLDLNNPEFQGQLSALQKQERNEVLGTLKKLHQMTWEQVYVDRGLRWERILSKQGTRGESLYTIRMGRGFRAVAYRDGDLMVFLTLNAAEAVLRVAADQGL</sequence>
<dbReference type="EMBL" id="AUZX01000382">
    <property type="protein sequence ID" value="EQD80797.1"/>
    <property type="molecule type" value="Genomic_DNA"/>
</dbReference>
<feature type="non-terminal residue" evidence="1">
    <location>
        <position position="105"/>
    </location>
</feature>
<dbReference type="AlphaFoldDB" id="T1CE59"/>
<gene>
    <name evidence="1" type="ORF">B1A_00507</name>
</gene>
<proteinExistence type="predicted"/>